<keyword evidence="4" id="KW-1185">Reference proteome</keyword>
<evidence type="ECO:0000313" key="4">
    <source>
        <dbReference type="Proteomes" id="UP000226080"/>
    </source>
</evidence>
<dbReference type="EMBL" id="VSED01000071">
    <property type="protein sequence ID" value="TYA37977.1"/>
    <property type="molecule type" value="Genomic_DNA"/>
</dbReference>
<evidence type="ECO:0000313" key="3">
    <source>
        <dbReference type="EMBL" id="TYA37977.1"/>
    </source>
</evidence>
<evidence type="ECO:0000313" key="2">
    <source>
        <dbReference type="EMBL" id="PHO21515.1"/>
    </source>
</evidence>
<keyword evidence="1" id="KW-1133">Transmembrane helix</keyword>
<comment type="caution">
    <text evidence="3">The sequence shown here is derived from an EMBL/GenBank/DDBJ whole genome shotgun (WGS) entry which is preliminary data.</text>
</comment>
<keyword evidence="1" id="KW-0472">Membrane</keyword>
<protein>
    <submittedName>
        <fullName evidence="3">Uncharacterized protein</fullName>
    </submittedName>
</protein>
<evidence type="ECO:0000313" key="5">
    <source>
        <dbReference type="Proteomes" id="UP000323012"/>
    </source>
</evidence>
<dbReference type="Proteomes" id="UP000226080">
    <property type="component" value="Unassembled WGS sequence"/>
</dbReference>
<dbReference type="Proteomes" id="UP000323012">
    <property type="component" value="Unassembled WGS sequence"/>
</dbReference>
<name>A0AB74N389_AGGAC</name>
<sequence length="74" mass="8689">MAVEGIESEYVVFRIGHFMLQQKKACRIHRTFHRYFNFTVLFIFTIHFISNQLAIGNSTNLIVLKVTTRKLRGS</sequence>
<reference evidence="3 5" key="2">
    <citation type="submission" date="2019-08" db="EMBL/GenBank/DDBJ databases">
        <title>Whole genome sequencing of Aggregatibacter actinomycetemcomitans cultured from blood stream infections in Denmark reveals a novel phylogenetic lineage expressing serotype a membrane O polysaccharide.</title>
        <authorList>
            <person name="Nedergaard S."/>
            <person name="Kobel C.M."/>
            <person name="Nielsen M.B."/>
            <person name="Moeller R.T."/>
            <person name="Jensen A.B."/>
            <person name="Noerskov-Lauritsen N."/>
        </authorList>
    </citation>
    <scope>NUCLEOTIDE SEQUENCE [LARGE SCALE GENOMIC DNA]</scope>
    <source>
        <strain evidence="3 5">PN_563</strain>
    </source>
</reference>
<accession>A0AB74N389</accession>
<proteinExistence type="predicted"/>
<keyword evidence="1" id="KW-0812">Transmembrane</keyword>
<organism evidence="3 5">
    <name type="scientific">Aggregatibacter actinomycetemcomitans</name>
    <name type="common">Actinobacillus actinomycetemcomitans</name>
    <name type="synonym">Haemophilus actinomycetemcomitans</name>
    <dbReference type="NCBI Taxonomy" id="714"/>
    <lineage>
        <taxon>Bacteria</taxon>
        <taxon>Pseudomonadati</taxon>
        <taxon>Pseudomonadota</taxon>
        <taxon>Gammaproteobacteria</taxon>
        <taxon>Pasteurellales</taxon>
        <taxon>Pasteurellaceae</taxon>
        <taxon>Aggregatibacter</taxon>
    </lineage>
</organism>
<dbReference type="EMBL" id="PCGW01000002">
    <property type="protein sequence ID" value="PHO21515.1"/>
    <property type="molecule type" value="Genomic_DNA"/>
</dbReference>
<dbReference type="AlphaFoldDB" id="A0AB74N389"/>
<evidence type="ECO:0000256" key="1">
    <source>
        <dbReference type="SAM" id="Phobius"/>
    </source>
</evidence>
<gene>
    <name evidence="2" type="ORF">CQR80_01990</name>
    <name evidence="3" type="ORF">FXB79_11290</name>
</gene>
<reference evidence="2 4" key="1">
    <citation type="submission" date="2017-10" db="EMBL/GenBank/DDBJ databases">
        <title>Draft genome sequences of Aggregatibacter actinomycetemcomitans strains 310a and 310b.</title>
        <authorList>
            <person name="May A.C."/>
            <person name="Ohta H."/>
            <person name="Maeda H."/>
            <person name="Kokeguchi S."/>
            <person name="Cugini C."/>
        </authorList>
    </citation>
    <scope>NUCLEOTIDE SEQUENCE [LARGE SCALE GENOMIC DNA]</scope>
    <source>
        <strain evidence="2 4">310b</strain>
    </source>
</reference>
<feature type="transmembrane region" description="Helical" evidence="1">
    <location>
        <begin position="35"/>
        <end position="55"/>
    </location>
</feature>